<comment type="catalytic activity">
    <reaction evidence="10">
        <text>tRNA(Thr) + L-threonine + ATP = L-threonyl-tRNA(Thr) + AMP + diphosphate + H(+)</text>
        <dbReference type="Rhea" id="RHEA:24624"/>
        <dbReference type="Rhea" id="RHEA-COMP:9670"/>
        <dbReference type="Rhea" id="RHEA-COMP:9704"/>
        <dbReference type="ChEBI" id="CHEBI:15378"/>
        <dbReference type="ChEBI" id="CHEBI:30616"/>
        <dbReference type="ChEBI" id="CHEBI:33019"/>
        <dbReference type="ChEBI" id="CHEBI:57926"/>
        <dbReference type="ChEBI" id="CHEBI:78442"/>
        <dbReference type="ChEBI" id="CHEBI:78534"/>
        <dbReference type="ChEBI" id="CHEBI:456215"/>
        <dbReference type="EC" id="6.1.1.3"/>
    </reaction>
</comment>
<dbReference type="PANTHER" id="PTHR11451:SF44">
    <property type="entry name" value="THREONINE--TRNA LIGASE, CHLOROPLASTIC_MITOCHONDRIAL 2"/>
    <property type="match status" value="1"/>
</dbReference>
<evidence type="ECO:0000256" key="5">
    <source>
        <dbReference type="ARBA" id="ARBA00022598"/>
    </source>
</evidence>
<dbReference type="OrthoDB" id="372136at2157"/>
<dbReference type="Gene3D" id="3.40.50.800">
    <property type="entry name" value="Anticodon-binding domain"/>
    <property type="match status" value="1"/>
</dbReference>
<dbReference type="AlphaFoldDB" id="A0A1H7UCK4"/>
<evidence type="ECO:0000256" key="9">
    <source>
        <dbReference type="ARBA" id="ARBA00023146"/>
    </source>
</evidence>
<dbReference type="GO" id="GO:0005737">
    <property type="term" value="C:cytoplasm"/>
    <property type="evidence" value="ECO:0007669"/>
    <property type="project" value="UniProtKB-SubCell"/>
</dbReference>
<dbReference type="GO" id="GO:0000049">
    <property type="term" value="F:tRNA binding"/>
    <property type="evidence" value="ECO:0007669"/>
    <property type="project" value="UniProtKB-KW"/>
</dbReference>
<dbReference type="SUPFAM" id="SSF55681">
    <property type="entry name" value="Class II aaRS and biotin synthetases"/>
    <property type="match status" value="1"/>
</dbReference>
<evidence type="ECO:0000313" key="13">
    <source>
        <dbReference type="EMBL" id="SEL94549.1"/>
    </source>
</evidence>
<feature type="region of interest" description="Disordered" evidence="11">
    <location>
        <begin position="1"/>
        <end position="24"/>
    </location>
</feature>
<keyword evidence="7" id="KW-0067">ATP-binding</keyword>
<dbReference type="GO" id="GO:0006435">
    <property type="term" value="P:threonyl-tRNA aminoacylation"/>
    <property type="evidence" value="ECO:0007669"/>
    <property type="project" value="InterPro"/>
</dbReference>
<feature type="domain" description="Aminoacyl-transfer RNA synthetases class-II family profile" evidence="12">
    <location>
        <begin position="50"/>
        <end position="341"/>
    </location>
</feature>
<dbReference type="EC" id="6.1.1.3" evidence="3"/>
<comment type="similarity">
    <text evidence="2">Belongs to the class-II aminoacyl-tRNA synthetase family.</text>
</comment>
<dbReference type="RefSeq" id="WP_074796385.1">
    <property type="nucleotide sequence ID" value="NZ_FOAD01000012.1"/>
</dbReference>
<reference evidence="13 14" key="1">
    <citation type="submission" date="2016-10" db="EMBL/GenBank/DDBJ databases">
        <authorList>
            <person name="de Groot N.N."/>
        </authorList>
    </citation>
    <scope>NUCLEOTIDE SEQUENCE [LARGE SCALE GENOMIC DNA]</scope>
    <source>
        <strain evidence="13 14">CDM_5</strain>
    </source>
</reference>
<dbReference type="InterPro" id="IPR002320">
    <property type="entry name" value="Thr-tRNA-ligase_IIa"/>
</dbReference>
<proteinExistence type="inferred from homology"/>
<dbReference type="PROSITE" id="PS50862">
    <property type="entry name" value="AA_TRNA_LIGASE_II"/>
    <property type="match status" value="1"/>
</dbReference>
<dbReference type="Gene3D" id="3.30.930.10">
    <property type="entry name" value="Bira Bifunctional Protein, Domain 2"/>
    <property type="match status" value="1"/>
</dbReference>
<dbReference type="PRINTS" id="PR01047">
    <property type="entry name" value="TRNASYNTHTHR"/>
</dbReference>
<evidence type="ECO:0000256" key="1">
    <source>
        <dbReference type="ARBA" id="ARBA00004496"/>
    </source>
</evidence>
<dbReference type="InterPro" id="IPR004154">
    <property type="entry name" value="Anticodon-bd"/>
</dbReference>
<dbReference type="NCBIfam" id="NF003068">
    <property type="entry name" value="PRK03991.1"/>
    <property type="match status" value="1"/>
</dbReference>
<dbReference type="Pfam" id="PF00587">
    <property type="entry name" value="tRNA-synt_2b"/>
    <property type="match status" value="1"/>
</dbReference>
<evidence type="ECO:0000313" key="14">
    <source>
        <dbReference type="Proteomes" id="UP000183894"/>
    </source>
</evidence>
<organism evidence="13 14">
    <name type="scientific">Haloferax larsenii</name>
    <dbReference type="NCBI Taxonomy" id="302484"/>
    <lineage>
        <taxon>Archaea</taxon>
        <taxon>Methanobacteriati</taxon>
        <taxon>Methanobacteriota</taxon>
        <taxon>Stenosarchaea group</taxon>
        <taxon>Halobacteria</taxon>
        <taxon>Halobacteriales</taxon>
        <taxon>Haloferacaceae</taxon>
        <taxon>Haloferax</taxon>
    </lineage>
</organism>
<evidence type="ECO:0000256" key="2">
    <source>
        <dbReference type="ARBA" id="ARBA00008226"/>
    </source>
</evidence>
<evidence type="ECO:0000256" key="6">
    <source>
        <dbReference type="ARBA" id="ARBA00022741"/>
    </source>
</evidence>
<keyword evidence="4" id="KW-0820">tRNA-binding</keyword>
<dbReference type="GO" id="GO:0004829">
    <property type="term" value="F:threonine-tRNA ligase activity"/>
    <property type="evidence" value="ECO:0007669"/>
    <property type="project" value="UniProtKB-EC"/>
</dbReference>
<dbReference type="InterPro" id="IPR036621">
    <property type="entry name" value="Anticodon-bd_dom_sf"/>
</dbReference>
<keyword evidence="9 13" id="KW-0030">Aminoacyl-tRNA synthetase</keyword>
<accession>A0A1H7UCK4</accession>
<evidence type="ECO:0000256" key="7">
    <source>
        <dbReference type="ARBA" id="ARBA00022840"/>
    </source>
</evidence>
<comment type="subcellular location">
    <subcellularLocation>
        <location evidence="1">Cytoplasm</location>
    </subcellularLocation>
</comment>
<keyword evidence="5" id="KW-0436">Ligase</keyword>
<protein>
    <recommendedName>
        <fullName evidence="3">threonine--tRNA ligase</fullName>
        <ecNumber evidence="3">6.1.1.3</ecNumber>
    </recommendedName>
</protein>
<evidence type="ECO:0000256" key="10">
    <source>
        <dbReference type="ARBA" id="ARBA00049515"/>
    </source>
</evidence>
<evidence type="ECO:0000256" key="4">
    <source>
        <dbReference type="ARBA" id="ARBA00022555"/>
    </source>
</evidence>
<dbReference type="EMBL" id="FOAD01000012">
    <property type="protein sequence ID" value="SEL94549.1"/>
    <property type="molecule type" value="Genomic_DNA"/>
</dbReference>
<dbReference type="InterPro" id="IPR045864">
    <property type="entry name" value="aa-tRNA-synth_II/BPL/LPL"/>
</dbReference>
<keyword evidence="6" id="KW-0547">Nucleotide-binding</keyword>
<dbReference type="SUPFAM" id="SSF52954">
    <property type="entry name" value="Class II aaRS ABD-related"/>
    <property type="match status" value="1"/>
</dbReference>
<keyword evidence="8" id="KW-0648">Protein biosynthesis</keyword>
<dbReference type="GO" id="GO:0005524">
    <property type="term" value="F:ATP binding"/>
    <property type="evidence" value="ECO:0007669"/>
    <property type="project" value="UniProtKB-KW"/>
</dbReference>
<evidence type="ECO:0000256" key="3">
    <source>
        <dbReference type="ARBA" id="ARBA00013163"/>
    </source>
</evidence>
<sequence>MANRTSSWQVRFEGESTSDLENLPSECSRSFNEFVSGLTSPSGDESPQAPHIELMKEKGLFDYDDFADAGHLRSYPQGKLIRDLVTDLAEDILLELGSMPVETPVMYNLDVECVNDHAASFKERQYRFTSENQNMMLRFASDFGHFSLLRDTFLSKNDFPVKIHEICTYAFRKEQRGELSGLHRLRSFTMPDMHTLVKSRDQAFEEMVIQLESVLQVEEHLNLSYEVVFRVTEEFYNSCEALIASIEQTLDRPLLIETLDEKHHYWDAKLDFAFVDGLGNIIEGPTLQFDSETAEKFDISYSDGEQQHYPTLLHFSPTGSIERAIAATLENSILDRNPHLPEWLAPTQVRLIPVSDEHLEYCSTLADELESSMIRVEIDDRNETVGKRVQRAEKDWAAFYSVIGDDEVGSGEINRYSRSEDLEKSIPKSDYCGSISKRIDGFPTRKRYTDRLVSDQVTFSN</sequence>
<name>A0A1H7UCK4_HALLR</name>
<dbReference type="Pfam" id="PF03129">
    <property type="entry name" value="HGTP_anticodon"/>
    <property type="match status" value="1"/>
</dbReference>
<evidence type="ECO:0000259" key="12">
    <source>
        <dbReference type="PROSITE" id="PS50862"/>
    </source>
</evidence>
<dbReference type="Proteomes" id="UP000183894">
    <property type="component" value="Unassembled WGS sequence"/>
</dbReference>
<gene>
    <name evidence="13" type="ORF">SAMN04488691_11232</name>
</gene>
<dbReference type="InterPro" id="IPR006195">
    <property type="entry name" value="aa-tRNA-synth_II"/>
</dbReference>
<evidence type="ECO:0000256" key="11">
    <source>
        <dbReference type="SAM" id="MobiDB-lite"/>
    </source>
</evidence>
<keyword evidence="4" id="KW-0694">RNA-binding</keyword>
<dbReference type="PANTHER" id="PTHR11451">
    <property type="entry name" value="THREONINE-TRNA LIGASE"/>
    <property type="match status" value="1"/>
</dbReference>
<dbReference type="InterPro" id="IPR002314">
    <property type="entry name" value="aa-tRNA-synt_IIb"/>
</dbReference>
<evidence type="ECO:0000256" key="8">
    <source>
        <dbReference type="ARBA" id="ARBA00022917"/>
    </source>
</evidence>